<dbReference type="Pfam" id="PF00043">
    <property type="entry name" value="GST_C"/>
    <property type="match status" value="1"/>
</dbReference>
<dbReference type="PANTHER" id="PTHR44051">
    <property type="entry name" value="GLUTATHIONE S-TRANSFERASE-RELATED"/>
    <property type="match status" value="1"/>
</dbReference>
<dbReference type="Gene3D" id="1.20.1050.10">
    <property type="match status" value="1"/>
</dbReference>
<dbReference type="PROSITE" id="PS50405">
    <property type="entry name" value="GST_CTER"/>
    <property type="match status" value="1"/>
</dbReference>
<feature type="non-terminal residue" evidence="2">
    <location>
        <position position="1"/>
    </location>
</feature>
<name>A0A137PDS7_CONC2</name>
<evidence type="ECO:0000313" key="3">
    <source>
        <dbReference type="Proteomes" id="UP000070444"/>
    </source>
</evidence>
<dbReference type="SUPFAM" id="SSF47616">
    <property type="entry name" value="GST C-terminal domain-like"/>
    <property type="match status" value="1"/>
</dbReference>
<dbReference type="PANTHER" id="PTHR44051:SF8">
    <property type="entry name" value="GLUTATHIONE S-TRANSFERASE GSTA"/>
    <property type="match status" value="1"/>
</dbReference>
<accession>A0A137PDS7</accession>
<dbReference type="OrthoDB" id="422574at2759"/>
<dbReference type="OMA" id="CANETKR"/>
<keyword evidence="2" id="KW-0808">Transferase</keyword>
<dbReference type="EMBL" id="KQ964441">
    <property type="protein sequence ID" value="KXN73125.1"/>
    <property type="molecule type" value="Genomic_DNA"/>
</dbReference>
<evidence type="ECO:0000259" key="1">
    <source>
        <dbReference type="PROSITE" id="PS50405"/>
    </source>
</evidence>
<gene>
    <name evidence="2" type="ORF">CONCODRAFT_36095</name>
</gene>
<dbReference type="GO" id="GO:0016740">
    <property type="term" value="F:transferase activity"/>
    <property type="evidence" value="ECO:0007669"/>
    <property type="project" value="UniProtKB-KW"/>
</dbReference>
<dbReference type="InterPro" id="IPR036282">
    <property type="entry name" value="Glutathione-S-Trfase_C_sf"/>
</dbReference>
<dbReference type="STRING" id="796925.A0A137PDS7"/>
<organism evidence="2 3">
    <name type="scientific">Conidiobolus coronatus (strain ATCC 28846 / CBS 209.66 / NRRL 28638)</name>
    <name type="common">Delacroixia coronata</name>
    <dbReference type="NCBI Taxonomy" id="796925"/>
    <lineage>
        <taxon>Eukaryota</taxon>
        <taxon>Fungi</taxon>
        <taxon>Fungi incertae sedis</taxon>
        <taxon>Zoopagomycota</taxon>
        <taxon>Entomophthoromycotina</taxon>
        <taxon>Entomophthoromycetes</taxon>
        <taxon>Entomophthorales</taxon>
        <taxon>Ancylistaceae</taxon>
        <taxon>Conidiobolus</taxon>
    </lineage>
</organism>
<dbReference type="InterPro" id="IPR010987">
    <property type="entry name" value="Glutathione-S-Trfase_C-like"/>
</dbReference>
<dbReference type="InterPro" id="IPR004046">
    <property type="entry name" value="GST_C"/>
</dbReference>
<dbReference type="AlphaFoldDB" id="A0A137PDS7"/>
<dbReference type="Proteomes" id="UP000070444">
    <property type="component" value="Unassembled WGS sequence"/>
</dbReference>
<keyword evidence="3" id="KW-1185">Reference proteome</keyword>
<reference evidence="2 3" key="1">
    <citation type="journal article" date="2015" name="Genome Biol. Evol.">
        <title>Phylogenomic analyses indicate that early fungi evolved digesting cell walls of algal ancestors of land plants.</title>
        <authorList>
            <person name="Chang Y."/>
            <person name="Wang S."/>
            <person name="Sekimoto S."/>
            <person name="Aerts A.L."/>
            <person name="Choi C."/>
            <person name="Clum A."/>
            <person name="LaButti K.M."/>
            <person name="Lindquist E.A."/>
            <person name="Yee Ngan C."/>
            <person name="Ohm R.A."/>
            <person name="Salamov A.A."/>
            <person name="Grigoriev I.V."/>
            <person name="Spatafora J.W."/>
            <person name="Berbee M.L."/>
        </authorList>
    </citation>
    <scope>NUCLEOTIDE SEQUENCE [LARGE SCALE GENOMIC DNA]</scope>
    <source>
        <strain evidence="2 3">NRRL 28638</strain>
    </source>
</reference>
<evidence type="ECO:0000313" key="2">
    <source>
        <dbReference type="EMBL" id="KXN73125.1"/>
    </source>
</evidence>
<protein>
    <submittedName>
        <fullName evidence="2">Glutathione S-transferase</fullName>
    </submittedName>
</protein>
<feature type="domain" description="GST C-terminal" evidence="1">
    <location>
        <begin position="4"/>
        <end position="132"/>
    </location>
</feature>
<sequence>WPKDAKLQSEVVQWLMFQMGGVGPMQGQANHFKNYAPEKIEYGITRYTNETKRLFSVLESRLQGRQYLVADQLTIADIATVPWVSGSYSLGIDLNEFPSVNDWVDRVEEIPEVAKGYDVPTKNLNKEYKKNPELLKKRIEESSKWIQAANKQ</sequence>
<proteinExistence type="predicted"/>